<dbReference type="Gene3D" id="3.90.180.10">
    <property type="entry name" value="Medium-chain alcohol dehydrogenases, catalytic domain"/>
    <property type="match status" value="1"/>
</dbReference>
<evidence type="ECO:0000256" key="1">
    <source>
        <dbReference type="ARBA" id="ARBA00023002"/>
    </source>
</evidence>
<gene>
    <name evidence="4" type="ORF">V6N12_013644</name>
</gene>
<keyword evidence="1" id="KW-0560">Oxidoreductase</keyword>
<dbReference type="InterPro" id="IPR041694">
    <property type="entry name" value="ADH_N_2"/>
</dbReference>
<dbReference type="SUPFAM" id="SSF51735">
    <property type="entry name" value="NAD(P)-binding Rossmann-fold domains"/>
    <property type="match status" value="1"/>
</dbReference>
<sequence>MTFDIVESKECYLASYAAEGVPTTEHLKIRTVPLSLSLDSIPDAHVALQALFISVDPYLRTRMSGLDDGLYSPQYPLNKVITAFGVGKVLRSKDNKYGEGDVVLCPFLPVAEYCVVPSGVVVRKLDPAAGIPLPEYLSCLGVPGFAAWVGIHLLGDPKPGSNVFISAAAGGVGMVAGQLAKLKGCRVIGSTGSDAKVQLLKEEFGYDDAFNYNKETNFDAALSKYFPNGIDVYLDNVGGKMLEAVLNHVNVHARIPVCGMISQYNQTWIKREGVRNLLNIVGKGVRMEGYLLGSYLDKFADFTVETENYIKQGKARRKLWGFIEDMEVHGGDSSSILTASILRGLEERMFRSTDPCSSFRFAIFILVCSSFSSVIVVRVTQDSSGSLSSPIPVLTTNSPIFHANDAPDTPFTAATDDLHTNADANVSPTPFSVGISETATSTHSGTSPQEVYDEVEATSTCPSPIVHEGFEGVHQTDVSEQSPLGVEHDAHILVHIPGMNLSRVA</sequence>
<dbReference type="PANTHER" id="PTHR43205:SF80">
    <property type="entry name" value="2-ALKENAL REDUCTASE (NADP(+)-DEPENDENT)-LIKE"/>
    <property type="match status" value="1"/>
</dbReference>
<evidence type="ECO:0000259" key="3">
    <source>
        <dbReference type="Pfam" id="PF16884"/>
    </source>
</evidence>
<dbReference type="Pfam" id="PF00107">
    <property type="entry name" value="ADH_zinc_N"/>
    <property type="match status" value="1"/>
</dbReference>
<organism evidence="4 5">
    <name type="scientific">Hibiscus sabdariffa</name>
    <name type="common">roselle</name>
    <dbReference type="NCBI Taxonomy" id="183260"/>
    <lineage>
        <taxon>Eukaryota</taxon>
        <taxon>Viridiplantae</taxon>
        <taxon>Streptophyta</taxon>
        <taxon>Embryophyta</taxon>
        <taxon>Tracheophyta</taxon>
        <taxon>Spermatophyta</taxon>
        <taxon>Magnoliopsida</taxon>
        <taxon>eudicotyledons</taxon>
        <taxon>Gunneridae</taxon>
        <taxon>Pentapetalae</taxon>
        <taxon>rosids</taxon>
        <taxon>malvids</taxon>
        <taxon>Malvales</taxon>
        <taxon>Malvaceae</taxon>
        <taxon>Malvoideae</taxon>
        <taxon>Hibiscus</taxon>
    </lineage>
</organism>
<dbReference type="Gene3D" id="3.40.50.720">
    <property type="entry name" value="NAD(P)-binding Rossmann-like Domain"/>
    <property type="match status" value="1"/>
</dbReference>
<dbReference type="EMBL" id="JBBPBM010000060">
    <property type="protein sequence ID" value="KAK8516238.1"/>
    <property type="molecule type" value="Genomic_DNA"/>
</dbReference>
<evidence type="ECO:0000313" key="4">
    <source>
        <dbReference type="EMBL" id="KAK8516238.1"/>
    </source>
</evidence>
<dbReference type="Proteomes" id="UP001472677">
    <property type="component" value="Unassembled WGS sequence"/>
</dbReference>
<proteinExistence type="predicted"/>
<dbReference type="InterPro" id="IPR045010">
    <property type="entry name" value="MDR_fam"/>
</dbReference>
<name>A0ABR2CAV4_9ROSI</name>
<feature type="domain" description="Oxidoreductase N-terminal" evidence="3">
    <location>
        <begin position="18"/>
        <end position="116"/>
    </location>
</feature>
<dbReference type="InterPro" id="IPR036291">
    <property type="entry name" value="NAD(P)-bd_dom_sf"/>
</dbReference>
<protein>
    <recommendedName>
        <fullName evidence="6">Enoyl reductase (ER) domain-containing protein</fullName>
    </recommendedName>
</protein>
<dbReference type="Pfam" id="PF16884">
    <property type="entry name" value="ADH_N_2"/>
    <property type="match status" value="1"/>
</dbReference>
<evidence type="ECO:0000313" key="5">
    <source>
        <dbReference type="Proteomes" id="UP001472677"/>
    </source>
</evidence>
<dbReference type="InterPro" id="IPR013149">
    <property type="entry name" value="ADH-like_C"/>
</dbReference>
<keyword evidence="5" id="KW-1185">Reference proteome</keyword>
<evidence type="ECO:0000259" key="2">
    <source>
        <dbReference type="Pfam" id="PF00107"/>
    </source>
</evidence>
<dbReference type="PANTHER" id="PTHR43205">
    <property type="entry name" value="PROSTAGLANDIN REDUCTASE"/>
    <property type="match status" value="1"/>
</dbReference>
<comment type="caution">
    <text evidence="4">The sequence shown here is derived from an EMBL/GenBank/DDBJ whole genome shotgun (WGS) entry which is preliminary data.</text>
</comment>
<dbReference type="InterPro" id="IPR011032">
    <property type="entry name" value="GroES-like_sf"/>
</dbReference>
<feature type="domain" description="Alcohol dehydrogenase-like C-terminal" evidence="2">
    <location>
        <begin position="171"/>
        <end position="296"/>
    </location>
</feature>
<evidence type="ECO:0008006" key="6">
    <source>
        <dbReference type="Google" id="ProtNLM"/>
    </source>
</evidence>
<accession>A0ABR2CAV4</accession>
<reference evidence="4 5" key="1">
    <citation type="journal article" date="2024" name="G3 (Bethesda)">
        <title>Genome assembly of Hibiscus sabdariffa L. provides insights into metabolisms of medicinal natural products.</title>
        <authorList>
            <person name="Kim T."/>
        </authorList>
    </citation>
    <scope>NUCLEOTIDE SEQUENCE [LARGE SCALE GENOMIC DNA]</scope>
    <source>
        <strain evidence="4">TK-2024</strain>
        <tissue evidence="4">Old leaves</tissue>
    </source>
</reference>
<dbReference type="SUPFAM" id="SSF50129">
    <property type="entry name" value="GroES-like"/>
    <property type="match status" value="1"/>
</dbReference>